<reference evidence="1" key="1">
    <citation type="submission" date="2021-02" db="EMBL/GenBank/DDBJ databases">
        <authorList>
            <person name="Nowell W R."/>
        </authorList>
    </citation>
    <scope>NUCLEOTIDE SEQUENCE</scope>
</reference>
<sequence length="356" mass="40780">MASNATTQPLSINTTKSNEAGYDFALSPTEPGKFDFYRVHVDNQTNKNDAMFSDNYEVSNPSNDLPKRWTPFYNMKHLSDQPKTASSSALYAKSSADTDTISTNNKTLNKPIQTVASFSSLTDAVKNAMQRGHLNTTTNQLRRQANGTTLSSKELNHLSPQSMNTSIYENQVNVDDEINPTVNRDLFQPNKNLKKHIRQYIKHPEKRNQIMNGDNNNQLIKLQQYKNEALINSHEINHFTCRCTNRINSNHKPSYQYCLNIFEQYQTLFAIDCFKQIPASLTDLYHNYQEINALKKSTKIKDTNQAIGKIHTYNNPVPYYHQIIEQIIKLLEVSKSDQIIPAIKTLLLLAHTDIQY</sequence>
<comment type="caution">
    <text evidence="1">The sequence shown here is derived from an EMBL/GenBank/DDBJ whole genome shotgun (WGS) entry which is preliminary data.</text>
</comment>
<name>A0A815KA72_9BILA</name>
<gene>
    <name evidence="1" type="ORF">IZO911_LOCUS39077</name>
</gene>
<evidence type="ECO:0000313" key="2">
    <source>
        <dbReference type="Proteomes" id="UP000663860"/>
    </source>
</evidence>
<proteinExistence type="predicted"/>
<dbReference type="EMBL" id="CAJNOE010001146">
    <property type="protein sequence ID" value="CAF1393269.1"/>
    <property type="molecule type" value="Genomic_DNA"/>
</dbReference>
<dbReference type="AlphaFoldDB" id="A0A815KA72"/>
<accession>A0A815KA72</accession>
<protein>
    <submittedName>
        <fullName evidence="1">Uncharacterized protein</fullName>
    </submittedName>
</protein>
<organism evidence="1 2">
    <name type="scientific">Adineta steineri</name>
    <dbReference type="NCBI Taxonomy" id="433720"/>
    <lineage>
        <taxon>Eukaryota</taxon>
        <taxon>Metazoa</taxon>
        <taxon>Spiralia</taxon>
        <taxon>Gnathifera</taxon>
        <taxon>Rotifera</taxon>
        <taxon>Eurotatoria</taxon>
        <taxon>Bdelloidea</taxon>
        <taxon>Adinetida</taxon>
        <taxon>Adinetidae</taxon>
        <taxon>Adineta</taxon>
    </lineage>
</organism>
<dbReference type="Proteomes" id="UP000663860">
    <property type="component" value="Unassembled WGS sequence"/>
</dbReference>
<evidence type="ECO:0000313" key="1">
    <source>
        <dbReference type="EMBL" id="CAF1393269.1"/>
    </source>
</evidence>